<evidence type="ECO:0000313" key="4">
    <source>
        <dbReference type="Proteomes" id="UP000095255"/>
    </source>
</evidence>
<sequence length="253" mass="29082">MLDKLRHIQTNLSDRDKKLLMVVAVVLLLATLYWSLFQWYLPSTSQLHESKQLLQQEIGELQSTVLKMKDMEQKTLDQRKSFKDRFGAFNWQVLKGEPLLVLGDQSQVRDKNFSMVALNQGEVNVRGSLWEIPYTIQAKGSIQSIQDYLAYIDNQEKALLPEYLRIDYHNSFESDKRDEIWLELQLNALGSLLAEDVAPVVADPSSRENVFQPTVTITNPGNVQPSNPSQQPTDGVEERTPRYTFPTKKEVKQ</sequence>
<proteinExistence type="predicted"/>
<evidence type="ECO:0000256" key="2">
    <source>
        <dbReference type="SAM" id="Phobius"/>
    </source>
</evidence>
<evidence type="ECO:0000256" key="1">
    <source>
        <dbReference type="SAM" id="MobiDB-lite"/>
    </source>
</evidence>
<feature type="compositionally biased region" description="Basic and acidic residues" evidence="1">
    <location>
        <begin position="236"/>
        <end position="253"/>
    </location>
</feature>
<accession>A0A1E5L286</accession>
<feature type="region of interest" description="Disordered" evidence="1">
    <location>
        <begin position="214"/>
        <end position="253"/>
    </location>
</feature>
<feature type="compositionally biased region" description="Polar residues" evidence="1">
    <location>
        <begin position="214"/>
        <end position="233"/>
    </location>
</feature>
<organism evidence="3 4">
    <name type="scientific">Desulfuribacillus stibiiarsenatis</name>
    <dbReference type="NCBI Taxonomy" id="1390249"/>
    <lineage>
        <taxon>Bacteria</taxon>
        <taxon>Bacillati</taxon>
        <taxon>Bacillota</taxon>
        <taxon>Desulfuribacillia</taxon>
        <taxon>Desulfuribacillales</taxon>
        <taxon>Desulfuribacillaceae</taxon>
        <taxon>Desulfuribacillus</taxon>
    </lineage>
</organism>
<evidence type="ECO:0000313" key="3">
    <source>
        <dbReference type="EMBL" id="OEH84214.1"/>
    </source>
</evidence>
<dbReference type="EMBL" id="MJAT01000040">
    <property type="protein sequence ID" value="OEH84214.1"/>
    <property type="molecule type" value="Genomic_DNA"/>
</dbReference>
<keyword evidence="2" id="KW-1133">Transmembrane helix</keyword>
<dbReference type="Proteomes" id="UP000095255">
    <property type="component" value="Unassembled WGS sequence"/>
</dbReference>
<reference evidence="3 4" key="1">
    <citation type="submission" date="2016-09" db="EMBL/GenBank/DDBJ databases">
        <title>Desulfuribacillus arsenicus sp. nov., an obligately anaerobic, dissimilatory arsenic- and antimonate-reducing bacterium isolated from anoxic sediments.</title>
        <authorList>
            <person name="Abin C.A."/>
            <person name="Hollibaugh J.T."/>
        </authorList>
    </citation>
    <scope>NUCLEOTIDE SEQUENCE [LARGE SCALE GENOMIC DNA]</scope>
    <source>
        <strain evidence="3 4">MLFW-2</strain>
    </source>
</reference>
<dbReference type="OrthoDB" id="7051771at2"/>
<dbReference type="AlphaFoldDB" id="A0A1E5L286"/>
<dbReference type="RefSeq" id="WP_069703451.1">
    <property type="nucleotide sequence ID" value="NZ_MJAT01000040.1"/>
</dbReference>
<gene>
    <name evidence="3" type="ORF">BHU72_12485</name>
</gene>
<comment type="caution">
    <text evidence="3">The sequence shown here is derived from an EMBL/GenBank/DDBJ whole genome shotgun (WGS) entry which is preliminary data.</text>
</comment>
<keyword evidence="2" id="KW-0472">Membrane</keyword>
<dbReference type="STRING" id="1390249.BHU72_12485"/>
<keyword evidence="4" id="KW-1185">Reference proteome</keyword>
<name>A0A1E5L286_9FIRM</name>
<feature type="transmembrane region" description="Helical" evidence="2">
    <location>
        <begin position="20"/>
        <end position="41"/>
    </location>
</feature>
<keyword evidence="2" id="KW-0812">Transmembrane</keyword>
<protein>
    <submittedName>
        <fullName evidence="3">Uncharacterized protein</fullName>
    </submittedName>
</protein>